<gene>
    <name evidence="3" type="ORF">CWI35_05505</name>
</gene>
<proteinExistence type="predicted"/>
<reference evidence="3 4" key="1">
    <citation type="submission" date="2018-02" db="EMBL/GenBank/DDBJ databases">
        <title>Complete genome and methylome analysis of Bacillus caldolyticus.</title>
        <authorList>
            <person name="Fomenkov A.I."/>
            <person name="Mersha F."/>
            <person name="Vincze T."/>
            <person name="Roberts R.J."/>
        </authorList>
    </citation>
    <scope>NUCLEOTIDE SEQUENCE [LARGE SCALE GENOMIC DNA]</scope>
    <source>
        <strain evidence="3 4">NEB414</strain>
    </source>
</reference>
<evidence type="ECO:0000313" key="4">
    <source>
        <dbReference type="Proteomes" id="UP000265462"/>
    </source>
</evidence>
<feature type="coiled-coil region" evidence="1">
    <location>
        <begin position="34"/>
        <end position="68"/>
    </location>
</feature>
<accession>A0ABN5FTY8</accession>
<dbReference type="RefSeq" id="WP_100660194.1">
    <property type="nucleotide sequence ID" value="NZ_CP025074.1"/>
</dbReference>
<dbReference type="Proteomes" id="UP000265462">
    <property type="component" value="Chromosome"/>
</dbReference>
<evidence type="ECO:0000313" key="3">
    <source>
        <dbReference type="EMBL" id="AUI36067.1"/>
    </source>
</evidence>
<keyword evidence="1" id="KW-0175">Coiled coil</keyword>
<feature type="signal peptide" evidence="2">
    <location>
        <begin position="1"/>
        <end position="23"/>
    </location>
</feature>
<keyword evidence="2" id="KW-0732">Signal</keyword>
<evidence type="ECO:0000256" key="2">
    <source>
        <dbReference type="SAM" id="SignalP"/>
    </source>
</evidence>
<feature type="chain" id="PRO_5045357536" evidence="2">
    <location>
        <begin position="24"/>
        <end position="208"/>
    </location>
</feature>
<protein>
    <submittedName>
        <fullName evidence="3">Uncharacterized protein</fullName>
    </submittedName>
</protein>
<dbReference type="EMBL" id="CP025074">
    <property type="protein sequence ID" value="AUI36067.1"/>
    <property type="molecule type" value="Genomic_DNA"/>
</dbReference>
<name>A0ABN5FTY8_BACCL</name>
<organism evidence="3 4">
    <name type="scientific">Bacillus caldolyticus</name>
    <dbReference type="NCBI Taxonomy" id="1394"/>
    <lineage>
        <taxon>Bacteria</taxon>
        <taxon>Bacillati</taxon>
        <taxon>Bacillota</taxon>
        <taxon>Bacilli</taxon>
        <taxon>Bacillales</taxon>
        <taxon>Anoxybacillaceae</taxon>
        <taxon>Geobacillus</taxon>
        <taxon>Geobacillus thermoleovorans group</taxon>
    </lineage>
</organism>
<sequence>MKKMLYLLAFSFMFLMFNHETSAAEYKKNYYPTKTEIEALNQELQELVDEANERLSNGEKNIELTSKNLKLVFKENNSLGSENIMTNQLNTMGVNASSIGSKSYQAYVTNTAGFNFTHAVSGIFSWNGDYLTGVSADADLTGIMYDKSSNTTVTGLDGIIGRDAKIARVTSKGTFKALKYFVTYHTTLMVDVYAPTQSYRIVEAKITY</sequence>
<keyword evidence="4" id="KW-1185">Reference proteome</keyword>
<evidence type="ECO:0000256" key="1">
    <source>
        <dbReference type="SAM" id="Coils"/>
    </source>
</evidence>